<keyword evidence="3 5" id="KW-0863">Zinc-finger</keyword>
<comment type="caution">
    <text evidence="8">The sequence shown here is derived from an EMBL/GenBank/DDBJ whole genome shotgun (WGS) entry which is preliminary data.</text>
</comment>
<keyword evidence="6" id="KW-0539">Nucleus</keyword>
<dbReference type="GO" id="GO:0005634">
    <property type="term" value="C:nucleus"/>
    <property type="evidence" value="ECO:0007669"/>
    <property type="project" value="UniProtKB-SubCell"/>
</dbReference>
<reference evidence="8" key="2">
    <citation type="submission" date="2020-03" db="EMBL/GenBank/DDBJ databases">
        <title>Walnut 2.0.</title>
        <authorList>
            <person name="Marrano A."/>
            <person name="Britton M."/>
            <person name="Zimin A.V."/>
            <person name="Zaini P.A."/>
            <person name="Workman R."/>
            <person name="Puiu D."/>
            <person name="Bianco L."/>
            <person name="Allen B.J."/>
            <person name="Troggio M."/>
            <person name="Leslie C.A."/>
            <person name="Timp W."/>
            <person name="Dendekar A."/>
            <person name="Salzberg S.L."/>
            <person name="Neale D.B."/>
        </authorList>
    </citation>
    <scope>NUCLEOTIDE SEQUENCE</scope>
    <source>
        <tissue evidence="8">Leaves</tissue>
    </source>
</reference>
<dbReference type="EMBL" id="LIHL02000007">
    <property type="protein sequence ID" value="KAF5465464.1"/>
    <property type="molecule type" value="Genomic_DNA"/>
</dbReference>
<dbReference type="Gramene" id="Jr07_18520_p1">
    <property type="protein sequence ID" value="cds.Jr07_18520_p1"/>
    <property type="gene ID" value="Jr07_18520"/>
</dbReference>
<dbReference type="SMART" id="SM00575">
    <property type="entry name" value="ZnF_PMZ"/>
    <property type="match status" value="1"/>
</dbReference>
<dbReference type="PANTHER" id="PTHR31669:SF297">
    <property type="entry name" value="PROTEIN FAR1-RELATED SEQUENCE"/>
    <property type="match status" value="1"/>
</dbReference>
<dbReference type="InterPro" id="IPR031052">
    <property type="entry name" value="FHY3/FAR1"/>
</dbReference>
<reference evidence="8" key="1">
    <citation type="submission" date="2015-10" db="EMBL/GenBank/DDBJ databases">
        <authorList>
            <person name="Martinez-Garcia P.J."/>
            <person name="Crepeau M.W."/>
            <person name="Puiu D."/>
            <person name="Gonzalez-Ibeas D."/>
            <person name="Whalen J."/>
            <person name="Stevens K."/>
            <person name="Paul R."/>
            <person name="Butterfield T."/>
            <person name="Britton M."/>
            <person name="Reagan R."/>
            <person name="Chakraborty S."/>
            <person name="Walawage S.L."/>
            <person name="Vasquez-Gross H.A."/>
            <person name="Cardeno C."/>
            <person name="Famula R."/>
            <person name="Pratt K."/>
            <person name="Kuruganti S."/>
            <person name="Aradhya M.K."/>
            <person name="Leslie C.A."/>
            <person name="Dandekar A.M."/>
            <person name="Salzberg S.L."/>
            <person name="Wegrzyn J.L."/>
            <person name="Langley C.H."/>
            <person name="Neale D.B."/>
        </authorList>
    </citation>
    <scope>NUCLEOTIDE SEQUENCE</scope>
    <source>
        <tissue evidence="8">Leaves</tissue>
    </source>
</reference>
<evidence type="ECO:0000259" key="7">
    <source>
        <dbReference type="PROSITE" id="PS50966"/>
    </source>
</evidence>
<dbReference type="Pfam" id="PF10551">
    <property type="entry name" value="MULE"/>
    <property type="match status" value="1"/>
</dbReference>
<dbReference type="PROSITE" id="PS50966">
    <property type="entry name" value="ZF_SWIM"/>
    <property type="match status" value="1"/>
</dbReference>
<organism evidence="8 9">
    <name type="scientific">Juglans regia</name>
    <name type="common">English walnut</name>
    <dbReference type="NCBI Taxonomy" id="51240"/>
    <lineage>
        <taxon>Eukaryota</taxon>
        <taxon>Viridiplantae</taxon>
        <taxon>Streptophyta</taxon>
        <taxon>Embryophyta</taxon>
        <taxon>Tracheophyta</taxon>
        <taxon>Spermatophyta</taxon>
        <taxon>Magnoliopsida</taxon>
        <taxon>eudicotyledons</taxon>
        <taxon>Gunneridae</taxon>
        <taxon>Pentapetalae</taxon>
        <taxon>rosids</taxon>
        <taxon>fabids</taxon>
        <taxon>Fagales</taxon>
        <taxon>Juglandaceae</taxon>
        <taxon>Juglans</taxon>
    </lineage>
</organism>
<feature type="domain" description="SWIM-type" evidence="7">
    <location>
        <begin position="442"/>
        <end position="478"/>
    </location>
</feature>
<comment type="subcellular location">
    <subcellularLocation>
        <location evidence="6">Nucleus</location>
    </subcellularLocation>
</comment>
<evidence type="ECO:0000313" key="9">
    <source>
        <dbReference type="Proteomes" id="UP000619265"/>
    </source>
</evidence>
<comment type="function">
    <text evidence="6">Putative transcription activator involved in regulating light control of development.</text>
</comment>
<name>A0A833XFL5_JUGRE</name>
<sequence>MDFGIGGAEYQYDDYEFDEVGPANNECAEVRHADNECDKTIESPKLGMTFSSFEEVWSYYMKYGKQKGFRVCKRNSRPDDDGNVRWLCLVCAREGTSKSKAANILKPRGTEKVGCMARINASLNNEGGYTLTKVKLDHTHVCSPGKTRHFRCFNKIDTRVAKRLEINDEAGYENVPFGEKKCRNYIDKARQLRLGVGGAEALCNYFRDMQSKNPDFYYQIDVDHELQLKNVFWADTQSRAAYESFGDVITFDTTYLTNAYKMPFAPFVGVNHHGQSILFGCGLISNEDAHTFEWLFEKCVYDSLSKHEFEERWCHMLDTYGLHENAWLGSLYSDRRSWVPAYVRDTFWAGMSTTQRSESMNAFFDDYVNSKTTLKQFVDQYDSALRRKVENEAIADFNSFNTEIPCISRYPLEKQFQKGGRYTFVVADEVQVHDDLLKRANYTVKIDEDPFDVKCSCKLFEFKGILCRHVLRILTQLGKSTVTSKYILDRWRKDVKRKYTFFKSNYDTSSNHNARRYDRIQNCFYELCSNASKAESSTEKLISQLEELKVEYPSIPDHDTTMEGTTGKVLSLVVVRSKRRPPSRRKVHPVEKTLKKPSMRRRLQCCESEVHL</sequence>
<accession>A0A833XFL5</accession>
<dbReference type="GO" id="GO:0008270">
    <property type="term" value="F:zinc ion binding"/>
    <property type="evidence" value="ECO:0007669"/>
    <property type="project" value="UniProtKB-UniRule"/>
</dbReference>
<dbReference type="InterPro" id="IPR006564">
    <property type="entry name" value="Znf_PMZ"/>
</dbReference>
<evidence type="ECO:0000256" key="2">
    <source>
        <dbReference type="ARBA" id="ARBA00022723"/>
    </source>
</evidence>
<evidence type="ECO:0000313" key="8">
    <source>
        <dbReference type="EMBL" id="KAF5465464.1"/>
    </source>
</evidence>
<dbReference type="Proteomes" id="UP000619265">
    <property type="component" value="Unassembled WGS sequence"/>
</dbReference>
<evidence type="ECO:0000256" key="6">
    <source>
        <dbReference type="RuleBase" id="RU367018"/>
    </source>
</evidence>
<proteinExistence type="inferred from homology"/>
<keyword evidence="2 6" id="KW-0479">Metal-binding</keyword>
<dbReference type="Pfam" id="PF03101">
    <property type="entry name" value="FAR1"/>
    <property type="match status" value="1"/>
</dbReference>
<dbReference type="GO" id="GO:0006355">
    <property type="term" value="P:regulation of DNA-templated transcription"/>
    <property type="evidence" value="ECO:0007669"/>
    <property type="project" value="UniProtKB-UniRule"/>
</dbReference>
<keyword evidence="4 6" id="KW-0862">Zinc</keyword>
<dbReference type="Pfam" id="PF04434">
    <property type="entry name" value="SWIM"/>
    <property type="match status" value="1"/>
</dbReference>
<dbReference type="InterPro" id="IPR004330">
    <property type="entry name" value="FAR1_DNA_bnd_dom"/>
</dbReference>
<dbReference type="PANTHER" id="PTHR31669">
    <property type="entry name" value="PROTEIN FAR1-RELATED SEQUENCE 10-RELATED"/>
    <property type="match status" value="1"/>
</dbReference>
<gene>
    <name evidence="8" type="ORF">F2P56_015474</name>
</gene>
<protein>
    <recommendedName>
        <fullName evidence="6">Protein FAR1-RELATED SEQUENCE</fullName>
    </recommendedName>
</protein>
<dbReference type="AlphaFoldDB" id="A0A833XFL5"/>
<dbReference type="InterPro" id="IPR007527">
    <property type="entry name" value="Znf_SWIM"/>
</dbReference>
<evidence type="ECO:0000256" key="3">
    <source>
        <dbReference type="ARBA" id="ARBA00022771"/>
    </source>
</evidence>
<evidence type="ECO:0000256" key="4">
    <source>
        <dbReference type="ARBA" id="ARBA00022833"/>
    </source>
</evidence>
<evidence type="ECO:0000256" key="5">
    <source>
        <dbReference type="PROSITE-ProRule" id="PRU00325"/>
    </source>
</evidence>
<dbReference type="InterPro" id="IPR018289">
    <property type="entry name" value="MULE_transposase_dom"/>
</dbReference>
<comment type="similarity">
    <text evidence="1 6">Belongs to the FHY3/FAR1 family.</text>
</comment>
<evidence type="ECO:0000256" key="1">
    <source>
        <dbReference type="ARBA" id="ARBA00005889"/>
    </source>
</evidence>